<dbReference type="PIRSF" id="PIRSF003059">
    <property type="entry name" value="Sucrose_phosphorylase"/>
    <property type="match status" value="1"/>
</dbReference>
<dbReference type="GO" id="GO:0016757">
    <property type="term" value="F:glycosyltransferase activity"/>
    <property type="evidence" value="ECO:0007669"/>
    <property type="project" value="UniProtKB-KW"/>
</dbReference>
<dbReference type="AlphaFoldDB" id="A0AAJ0XAE0"/>
<evidence type="ECO:0000256" key="2">
    <source>
        <dbReference type="ARBA" id="ARBA00022679"/>
    </source>
</evidence>
<feature type="binding site" evidence="3">
    <location>
        <begin position="346"/>
        <end position="347"/>
    </location>
    <ligand>
        <name>substrate</name>
    </ligand>
</feature>
<evidence type="ECO:0000313" key="6">
    <source>
        <dbReference type="Proteomes" id="UP001296776"/>
    </source>
</evidence>
<comment type="caution">
    <text evidence="5">The sequence shown here is derived from an EMBL/GenBank/DDBJ whole genome shotgun (WGS) entry which is preliminary data.</text>
</comment>
<dbReference type="InterPro" id="IPR006047">
    <property type="entry name" value="GH13_cat_dom"/>
</dbReference>
<dbReference type="CDD" id="cd11356">
    <property type="entry name" value="AmyAc_Sucrose_phosphorylase-like_1"/>
    <property type="match status" value="1"/>
</dbReference>
<evidence type="ECO:0000256" key="3">
    <source>
        <dbReference type="PIRSR" id="PIRSR003059-2"/>
    </source>
</evidence>
<keyword evidence="2" id="KW-0808">Transferase</keyword>
<dbReference type="InterPro" id="IPR017853">
    <property type="entry name" value="GH"/>
</dbReference>
<proteinExistence type="predicted"/>
<dbReference type="SMART" id="SM00642">
    <property type="entry name" value="Aamy"/>
    <property type="match status" value="1"/>
</dbReference>
<gene>
    <name evidence="5" type="ORF">CKO40_14365</name>
</gene>
<feature type="binding site" evidence="3">
    <location>
        <position position="144"/>
    </location>
    <ligand>
        <name>substrate</name>
    </ligand>
</feature>
<dbReference type="Proteomes" id="UP001296776">
    <property type="component" value="Unassembled WGS sequence"/>
</dbReference>
<dbReference type="Pfam" id="PF00128">
    <property type="entry name" value="Alpha-amylase"/>
    <property type="match status" value="1"/>
</dbReference>
<reference evidence="5" key="2">
    <citation type="journal article" date="2020" name="Microorganisms">
        <title>Osmotic Adaptation and Compatible Solute Biosynthesis of Phototrophic Bacteria as Revealed from Genome Analyses.</title>
        <authorList>
            <person name="Imhoff J.F."/>
            <person name="Rahn T."/>
            <person name="Kunzel S."/>
            <person name="Keller A."/>
            <person name="Neulinger S.C."/>
        </authorList>
    </citation>
    <scope>NUCLEOTIDE SEQUENCE</scope>
    <source>
        <strain evidence="5">DSM 11080</strain>
    </source>
</reference>
<feature type="binding site" evidence="3">
    <location>
        <position position="106"/>
    </location>
    <ligand>
        <name>substrate</name>
    </ligand>
</feature>
<dbReference type="PANTHER" id="PTHR38784">
    <property type="entry name" value="SUCROSE PHOSPHORYLASE"/>
    <property type="match status" value="1"/>
</dbReference>
<dbReference type="PANTHER" id="PTHR38784:SF1">
    <property type="entry name" value="SUCROSE PHOSPHORYLASE"/>
    <property type="match status" value="1"/>
</dbReference>
<name>A0AAJ0XAE0_9GAMM</name>
<dbReference type="InterPro" id="IPR016377">
    <property type="entry name" value="Sucrose_GGa_phosphorylase-rel"/>
</dbReference>
<sequence>MFVVERRVYERIRGRLRRLYGEDALDALMERLQLIVGRYGVGAECPPEAAGCAPWDQTDAVLITYADMVSANHEAPLATLRRFLAEQVGDAVSAVHVLPFFPYSSDDGFAVVDYRRVDARLGNWVDLEALAEDYRLMVDLVINHVSSYSRWFNCYSSGMAPERHYFIEVDPKTDLSGVVRPRTSALLRPVQTPHGQRYVWATFGHDQIDVDFSNPDVLFEYLDILLFYVHHGAQIVRLDAIAYLWKQLGTACIHLPQTHEVVKLLRDLLTLVAPTVLVITETNVPHAENISYFGEGDEAHMVYQFSLPPLLLHAMHSGNGRYLTEWIAKLAPPKPGCTYFNFTASHDGIGVRPLEGLLPQPQLEALVTAMEERGGLVSRRSNPDGSATPYELNITYFDAVGIPGDLELSIQRFLCAQTIAMSLQGVPGIYFNSLLGASNNLRGAEQSGRARTINRQKWAVPELDAMLGDDSAHQARRILPEYLRRLRIRRAQPAFHPDGPQRALELPAGLFGVHRVAPDQSQTLWMVANLTGAPLQLAFGRLVRRPRELRWRELIGGWRQSGEQLPSRFELEPYQVAWLVGDSAAVPGHAVPGQAPGLDAYPR</sequence>
<dbReference type="Gene3D" id="3.90.400.10">
    <property type="entry name" value="Oligo-1,6-glucosidase, Domain 2"/>
    <property type="match status" value="1"/>
</dbReference>
<protein>
    <recommendedName>
        <fullName evidence="4">Glycosyl hydrolase family 13 catalytic domain-containing protein</fullName>
    </recommendedName>
</protein>
<organism evidence="5 6">
    <name type="scientific">Halochromatium glycolicum</name>
    <dbReference type="NCBI Taxonomy" id="85075"/>
    <lineage>
        <taxon>Bacteria</taxon>
        <taxon>Pseudomonadati</taxon>
        <taxon>Pseudomonadota</taxon>
        <taxon>Gammaproteobacteria</taxon>
        <taxon>Chromatiales</taxon>
        <taxon>Chromatiaceae</taxon>
        <taxon>Halochromatium</taxon>
    </lineage>
</organism>
<dbReference type="InterPro" id="IPR045857">
    <property type="entry name" value="O16G_dom_2"/>
</dbReference>
<evidence type="ECO:0000313" key="5">
    <source>
        <dbReference type="EMBL" id="MBK1705709.1"/>
    </source>
</evidence>
<keyword evidence="1" id="KW-0328">Glycosyltransferase</keyword>
<accession>A0AAJ0XAE0</accession>
<dbReference type="InterPro" id="IPR033746">
    <property type="entry name" value="GGa_phosphorylase"/>
</dbReference>
<dbReference type="EMBL" id="NRSJ01000026">
    <property type="protein sequence ID" value="MBK1705709.1"/>
    <property type="molecule type" value="Genomic_DNA"/>
</dbReference>
<dbReference type="GO" id="GO:0005975">
    <property type="term" value="P:carbohydrate metabolic process"/>
    <property type="evidence" value="ECO:0007669"/>
    <property type="project" value="InterPro"/>
</dbReference>
<dbReference type="Gene3D" id="3.20.20.80">
    <property type="entry name" value="Glycosidases"/>
    <property type="match status" value="1"/>
</dbReference>
<feature type="binding site" evidence="3">
    <location>
        <begin position="237"/>
        <end position="239"/>
    </location>
    <ligand>
        <name>substrate</name>
    </ligand>
</feature>
<feature type="domain" description="Glycosyl hydrolase family 13 catalytic" evidence="4">
    <location>
        <begin position="33"/>
        <end position="489"/>
    </location>
</feature>
<reference evidence="5" key="1">
    <citation type="submission" date="2017-08" db="EMBL/GenBank/DDBJ databases">
        <authorList>
            <person name="Imhoff J.F."/>
            <person name="Rahn T."/>
            <person name="Kuenzel S."/>
            <person name="Neulinger S.C."/>
        </authorList>
    </citation>
    <scope>NUCLEOTIDE SEQUENCE</scope>
    <source>
        <strain evidence="5">DSM 11080</strain>
    </source>
</reference>
<feature type="binding site" evidence="3">
    <location>
        <position position="451"/>
    </location>
    <ligand>
        <name>substrate</name>
    </ligand>
</feature>
<dbReference type="RefSeq" id="WP_200346927.1">
    <property type="nucleotide sequence ID" value="NZ_NRSJ01000026.1"/>
</dbReference>
<evidence type="ECO:0000256" key="1">
    <source>
        <dbReference type="ARBA" id="ARBA00022676"/>
    </source>
</evidence>
<evidence type="ECO:0000259" key="4">
    <source>
        <dbReference type="SMART" id="SM00642"/>
    </source>
</evidence>
<dbReference type="SUPFAM" id="SSF51445">
    <property type="entry name" value="(Trans)glycosidases"/>
    <property type="match status" value="1"/>
</dbReference>
<keyword evidence="6" id="KW-1185">Reference proteome</keyword>